<dbReference type="InterPro" id="IPR054722">
    <property type="entry name" value="PolX-like_BBD"/>
</dbReference>
<feature type="non-terminal residue" evidence="3">
    <location>
        <position position="145"/>
    </location>
</feature>
<reference evidence="3" key="1">
    <citation type="journal article" date="2019" name="Sci. Rep.">
        <title>Draft genome of Tanacetum cinerariifolium, the natural source of mosquito coil.</title>
        <authorList>
            <person name="Yamashiro T."/>
            <person name="Shiraishi A."/>
            <person name="Satake H."/>
            <person name="Nakayama K."/>
        </authorList>
    </citation>
    <scope>NUCLEOTIDE SEQUENCE</scope>
</reference>
<name>A0A699I8Y0_TANCI</name>
<dbReference type="Pfam" id="PF22936">
    <property type="entry name" value="Pol_BBD"/>
    <property type="match status" value="1"/>
</dbReference>
<evidence type="ECO:0000256" key="1">
    <source>
        <dbReference type="SAM" id="MobiDB-lite"/>
    </source>
</evidence>
<gene>
    <name evidence="3" type="ORF">Tci_507123</name>
</gene>
<evidence type="ECO:0000313" key="3">
    <source>
        <dbReference type="EMBL" id="GEZ35150.1"/>
    </source>
</evidence>
<organism evidence="3">
    <name type="scientific">Tanacetum cinerariifolium</name>
    <name type="common">Dalmatian daisy</name>
    <name type="synonym">Chrysanthemum cinerariifolium</name>
    <dbReference type="NCBI Taxonomy" id="118510"/>
    <lineage>
        <taxon>Eukaryota</taxon>
        <taxon>Viridiplantae</taxon>
        <taxon>Streptophyta</taxon>
        <taxon>Embryophyta</taxon>
        <taxon>Tracheophyta</taxon>
        <taxon>Spermatophyta</taxon>
        <taxon>Magnoliopsida</taxon>
        <taxon>eudicotyledons</taxon>
        <taxon>Gunneridae</taxon>
        <taxon>Pentapetalae</taxon>
        <taxon>asterids</taxon>
        <taxon>campanulids</taxon>
        <taxon>Asterales</taxon>
        <taxon>Asteraceae</taxon>
        <taxon>Asteroideae</taxon>
        <taxon>Anthemideae</taxon>
        <taxon>Anthemidinae</taxon>
        <taxon>Tanacetum</taxon>
    </lineage>
</organism>
<feature type="compositionally biased region" description="Polar residues" evidence="1">
    <location>
        <begin position="51"/>
        <end position="60"/>
    </location>
</feature>
<evidence type="ECO:0000259" key="2">
    <source>
        <dbReference type="Pfam" id="PF22936"/>
    </source>
</evidence>
<proteinExistence type="predicted"/>
<accession>A0A699I8Y0</accession>
<feature type="domain" description="Retrovirus-related Pol polyprotein from transposon TNT 1-94-like beta-barrel" evidence="2">
    <location>
        <begin position="104"/>
        <end position="144"/>
    </location>
</feature>
<dbReference type="AlphaFoldDB" id="A0A699I8Y0"/>
<sequence length="145" mass="15964">MIDNQRSLKDKHGLGFIEDVASTSKTKTEKLGPIDKETSTIEPEVPVSSAREPTSSNEGNRPSAEASKILDSNVLKRNSYVQITRKPSSNTPVRLKVKLEPDEWIKDSGCSRHMTGNKDLFSTYKAIDGGNVVFGSNTKSKIIKK</sequence>
<comment type="caution">
    <text evidence="3">The sequence shown here is derived from an EMBL/GenBank/DDBJ whole genome shotgun (WGS) entry which is preliminary data.</text>
</comment>
<feature type="compositionally biased region" description="Basic and acidic residues" evidence="1">
    <location>
        <begin position="1"/>
        <end position="13"/>
    </location>
</feature>
<dbReference type="EMBL" id="BKCJ010268595">
    <property type="protein sequence ID" value="GEZ35150.1"/>
    <property type="molecule type" value="Genomic_DNA"/>
</dbReference>
<feature type="region of interest" description="Disordered" evidence="1">
    <location>
        <begin position="1"/>
        <end position="71"/>
    </location>
</feature>
<protein>
    <submittedName>
        <fullName evidence="3">Integrase, catalytic region, zinc finger, CCHC-type, peptidase aspartic, catalytic</fullName>
    </submittedName>
</protein>
<feature type="compositionally biased region" description="Basic and acidic residues" evidence="1">
    <location>
        <begin position="26"/>
        <end position="39"/>
    </location>
</feature>